<dbReference type="Gene3D" id="1.20.1530.20">
    <property type="match status" value="1"/>
</dbReference>
<feature type="transmembrane region" description="Helical" evidence="11">
    <location>
        <begin position="87"/>
        <end position="110"/>
    </location>
</feature>
<reference evidence="13" key="1">
    <citation type="journal article" date="2021" name="PeerJ">
        <title>Extensive microbial diversity within the chicken gut microbiome revealed by metagenomics and culture.</title>
        <authorList>
            <person name="Gilroy R."/>
            <person name="Ravi A."/>
            <person name="Getino M."/>
            <person name="Pursley I."/>
            <person name="Horton D.L."/>
            <person name="Alikhan N.F."/>
            <person name="Baker D."/>
            <person name="Gharbi K."/>
            <person name="Hall N."/>
            <person name="Watson M."/>
            <person name="Adriaenssens E.M."/>
            <person name="Foster-Nyarko E."/>
            <person name="Jarju S."/>
            <person name="Secka A."/>
            <person name="Antonio M."/>
            <person name="Oren A."/>
            <person name="Chaudhuri R.R."/>
            <person name="La Ragione R."/>
            <person name="Hildebrand F."/>
            <person name="Pallen M.J."/>
        </authorList>
    </citation>
    <scope>NUCLEOTIDE SEQUENCE</scope>
    <source>
        <strain evidence="13">1282</strain>
    </source>
</reference>
<feature type="transmembrane region" description="Helical" evidence="11">
    <location>
        <begin position="224"/>
        <end position="257"/>
    </location>
</feature>
<evidence type="ECO:0000313" key="13">
    <source>
        <dbReference type="EMBL" id="HIY26598.1"/>
    </source>
</evidence>
<dbReference type="GO" id="GO:0016020">
    <property type="term" value="C:membrane"/>
    <property type="evidence" value="ECO:0007669"/>
    <property type="project" value="UniProtKB-SubCell"/>
</dbReference>
<evidence type="ECO:0000256" key="8">
    <source>
        <dbReference type="ARBA" id="ARBA00023065"/>
    </source>
</evidence>
<dbReference type="GO" id="GO:1902600">
    <property type="term" value="P:proton transmembrane transport"/>
    <property type="evidence" value="ECO:0007669"/>
    <property type="project" value="InterPro"/>
</dbReference>
<dbReference type="InterPro" id="IPR006153">
    <property type="entry name" value="Cation/H_exchanger_TM"/>
</dbReference>
<dbReference type="InterPro" id="IPR038770">
    <property type="entry name" value="Na+/solute_symporter_sf"/>
</dbReference>
<keyword evidence="9 11" id="KW-0472">Membrane</keyword>
<dbReference type="GO" id="GO:0015297">
    <property type="term" value="F:antiporter activity"/>
    <property type="evidence" value="ECO:0007669"/>
    <property type="project" value="UniProtKB-KW"/>
</dbReference>
<dbReference type="PANTHER" id="PTHR43562:SF3">
    <property type="entry name" value="SODIUM ION_PROTON EXCHANGER (EUROFUNG)"/>
    <property type="match status" value="1"/>
</dbReference>
<evidence type="ECO:0000256" key="10">
    <source>
        <dbReference type="ARBA" id="ARBA00023201"/>
    </source>
</evidence>
<feature type="transmembrane region" description="Helical" evidence="11">
    <location>
        <begin position="298"/>
        <end position="321"/>
    </location>
</feature>
<evidence type="ECO:0000313" key="14">
    <source>
        <dbReference type="Proteomes" id="UP000823915"/>
    </source>
</evidence>
<feature type="transmembrane region" description="Helical" evidence="11">
    <location>
        <begin position="31"/>
        <end position="49"/>
    </location>
</feature>
<evidence type="ECO:0000256" key="1">
    <source>
        <dbReference type="ARBA" id="ARBA00004141"/>
    </source>
</evidence>
<evidence type="ECO:0000256" key="9">
    <source>
        <dbReference type="ARBA" id="ARBA00023136"/>
    </source>
</evidence>
<feature type="transmembrane region" description="Helical" evidence="11">
    <location>
        <begin position="183"/>
        <end position="203"/>
    </location>
</feature>
<evidence type="ECO:0000256" key="4">
    <source>
        <dbReference type="ARBA" id="ARBA00022449"/>
    </source>
</evidence>
<dbReference type="AlphaFoldDB" id="A0A9D1YG46"/>
<reference evidence="13" key="2">
    <citation type="submission" date="2021-04" db="EMBL/GenBank/DDBJ databases">
        <authorList>
            <person name="Gilroy R."/>
        </authorList>
    </citation>
    <scope>NUCLEOTIDE SEQUENCE</scope>
    <source>
        <strain evidence="13">1282</strain>
    </source>
</reference>
<evidence type="ECO:0000256" key="11">
    <source>
        <dbReference type="SAM" id="Phobius"/>
    </source>
</evidence>
<organism evidence="13 14">
    <name type="scientific">Candidatus Acutalibacter pullistercoris</name>
    <dbReference type="NCBI Taxonomy" id="2838418"/>
    <lineage>
        <taxon>Bacteria</taxon>
        <taxon>Bacillati</taxon>
        <taxon>Bacillota</taxon>
        <taxon>Clostridia</taxon>
        <taxon>Eubacteriales</taxon>
        <taxon>Acutalibacteraceae</taxon>
        <taxon>Acutalibacter</taxon>
    </lineage>
</organism>
<feature type="transmembrane region" description="Helical" evidence="11">
    <location>
        <begin position="122"/>
        <end position="141"/>
    </location>
</feature>
<feature type="domain" description="Cation/H+ exchanger transmembrane" evidence="12">
    <location>
        <begin position="16"/>
        <end position="383"/>
    </location>
</feature>
<keyword evidence="4" id="KW-0050">Antiport</keyword>
<dbReference type="Proteomes" id="UP000823915">
    <property type="component" value="Unassembled WGS sequence"/>
</dbReference>
<keyword evidence="8" id="KW-0406">Ion transport</keyword>
<sequence length="440" mass="47230">MESYDFLLDVALILLSTKVFGLITQKLQLPQVVGALLAGLIFGPGVLGIVQPSDFLDSVSEIGVIVMMFSAGMTTDVRELKNAGKSGFLVALIGVLVPLAMGTALGFLFAPGESDPSMVLQHVFIGTILTATSVSITVEALKELGKLNSRVGNTILAAALIDDVLGLIVLTIVTSMAGDSVNVWMVLLQILLFFVFVAIVAFLGIKGFTWYENRYKKNLHRFPLLAFVLCLLMAYIAERVFGVADIIGAFAAGVIIANTPRGAYIDSKFQPLSYLLLTPVFFASIGLKVSLPSMTWQILVFALLLVIVAILSKLVGCGLGAKACGYNWHESTQIGLGMVCRGEVALIVANKGAAMGLMPDAYFGPIIIMVVVCSIFTPIALKIAFARDKTPQPEVEDTSLADRYELASGLVGMTDEEARKLFFDEEENGAAQKEETKQEK</sequence>
<evidence type="ECO:0000256" key="7">
    <source>
        <dbReference type="ARBA" id="ARBA00023053"/>
    </source>
</evidence>
<feature type="transmembrane region" description="Helical" evidence="11">
    <location>
        <begin position="362"/>
        <end position="381"/>
    </location>
</feature>
<keyword evidence="6 11" id="KW-1133">Transmembrane helix</keyword>
<keyword evidence="5 11" id="KW-0812">Transmembrane</keyword>
<accession>A0A9D1YG46</accession>
<keyword evidence="3" id="KW-0813">Transport</keyword>
<evidence type="ECO:0000259" key="12">
    <source>
        <dbReference type="Pfam" id="PF00999"/>
    </source>
</evidence>
<proteinExistence type="inferred from homology"/>
<evidence type="ECO:0000256" key="2">
    <source>
        <dbReference type="ARBA" id="ARBA00005551"/>
    </source>
</evidence>
<feature type="transmembrane region" description="Helical" evidence="11">
    <location>
        <begin position="272"/>
        <end position="291"/>
    </location>
</feature>
<evidence type="ECO:0000256" key="5">
    <source>
        <dbReference type="ARBA" id="ARBA00022692"/>
    </source>
</evidence>
<dbReference type="PANTHER" id="PTHR43562">
    <property type="entry name" value="NAPA-TYPE SODIUM/HYDROGEN ANTIPORTER"/>
    <property type="match status" value="1"/>
</dbReference>
<keyword evidence="10" id="KW-0739">Sodium transport</keyword>
<dbReference type="GO" id="GO:0006814">
    <property type="term" value="P:sodium ion transport"/>
    <property type="evidence" value="ECO:0007669"/>
    <property type="project" value="UniProtKB-KW"/>
</dbReference>
<keyword evidence="7" id="KW-0915">Sodium</keyword>
<dbReference type="EMBL" id="DXDU01000091">
    <property type="protein sequence ID" value="HIY26598.1"/>
    <property type="molecule type" value="Genomic_DNA"/>
</dbReference>
<protein>
    <submittedName>
        <fullName evidence="13">Cation:proton antiporter</fullName>
    </submittedName>
</protein>
<comment type="subcellular location">
    <subcellularLocation>
        <location evidence="1">Membrane</location>
        <topology evidence="1">Multi-pass membrane protein</topology>
    </subcellularLocation>
</comment>
<comment type="caution">
    <text evidence="13">The sequence shown here is derived from an EMBL/GenBank/DDBJ whole genome shotgun (WGS) entry which is preliminary data.</text>
</comment>
<name>A0A9D1YG46_9FIRM</name>
<comment type="similarity">
    <text evidence="2">Belongs to the monovalent cation:proton antiporter 2 (CPA2) transporter (TC 2.A.37) family.</text>
</comment>
<evidence type="ECO:0000256" key="3">
    <source>
        <dbReference type="ARBA" id="ARBA00022448"/>
    </source>
</evidence>
<feature type="transmembrane region" description="Helical" evidence="11">
    <location>
        <begin position="153"/>
        <end position="177"/>
    </location>
</feature>
<dbReference type="Pfam" id="PF00999">
    <property type="entry name" value="Na_H_Exchanger"/>
    <property type="match status" value="1"/>
</dbReference>
<gene>
    <name evidence="13" type="ORF">H9838_05400</name>
</gene>
<evidence type="ECO:0000256" key="6">
    <source>
        <dbReference type="ARBA" id="ARBA00022989"/>
    </source>
</evidence>